<keyword evidence="5 6" id="KW-0378">Hydrolase</keyword>
<dbReference type="PANTHER" id="PTHR28511">
    <property type="entry name" value="ENDONUCLEASE V"/>
    <property type="match status" value="1"/>
</dbReference>
<dbReference type="PANTHER" id="PTHR28511:SF1">
    <property type="entry name" value="ENDONUCLEASE V"/>
    <property type="match status" value="1"/>
</dbReference>
<protein>
    <recommendedName>
        <fullName evidence="6">Endonuclease V</fullName>
        <ecNumber evidence="6">3.1.21.7</ecNumber>
    </recommendedName>
    <alternativeName>
        <fullName evidence="6">Deoxyinosine 3'endonuclease</fullName>
    </alternativeName>
    <alternativeName>
        <fullName evidence="6">Deoxyribonuclease V</fullName>
        <shortName evidence="6">DNase V</shortName>
    </alternativeName>
</protein>
<dbReference type="EMBL" id="WUUL01000003">
    <property type="protein sequence ID" value="MXQ53378.1"/>
    <property type="molecule type" value="Genomic_DNA"/>
</dbReference>
<evidence type="ECO:0000313" key="8">
    <source>
        <dbReference type="Proteomes" id="UP000430692"/>
    </source>
</evidence>
<dbReference type="Pfam" id="PF04493">
    <property type="entry name" value="Endonuclease_5"/>
    <property type="match status" value="1"/>
</dbReference>
<keyword evidence="6" id="KW-0234">DNA repair</keyword>
<dbReference type="CDD" id="cd06559">
    <property type="entry name" value="Endonuclease_V"/>
    <property type="match status" value="1"/>
</dbReference>
<gene>
    <name evidence="6" type="primary">nfi</name>
    <name evidence="7" type="ORF">GSM42_06470</name>
</gene>
<dbReference type="Gene3D" id="3.30.2170.10">
    <property type="entry name" value="archaeoglobus fulgidus dsm 4304 superfamily"/>
    <property type="match status" value="1"/>
</dbReference>
<accession>A0A6I4VSF1</accession>
<reference evidence="7 8" key="1">
    <citation type="submission" date="2019-12" db="EMBL/GenBank/DDBJ databases">
        <title>Whole-genome analyses of novel actinobacteria.</title>
        <authorList>
            <person name="Sahin N."/>
            <person name="Saygin H."/>
        </authorList>
    </citation>
    <scope>NUCLEOTIDE SEQUENCE [LARGE SCALE GENOMIC DNA]</scope>
    <source>
        <strain evidence="7 8">KC615</strain>
    </source>
</reference>
<comment type="similarity">
    <text evidence="6">Belongs to the endonuclease V family.</text>
</comment>
<keyword evidence="6" id="KW-0227">DNA damage</keyword>
<evidence type="ECO:0000256" key="3">
    <source>
        <dbReference type="ARBA" id="ARBA00022722"/>
    </source>
</evidence>
<keyword evidence="3 6" id="KW-0540">Nuclease</keyword>
<dbReference type="EC" id="3.1.21.7" evidence="6"/>
<dbReference type="AlphaFoldDB" id="A0A6I4VSF1"/>
<dbReference type="HAMAP" id="MF_00801">
    <property type="entry name" value="Endonuclease_5"/>
    <property type="match status" value="1"/>
</dbReference>
<keyword evidence="4 6" id="KW-0255">Endonuclease</keyword>
<feature type="site" description="Interaction with target DNA" evidence="6">
    <location>
        <position position="79"/>
    </location>
</feature>
<dbReference type="RefSeq" id="WP_160800726.1">
    <property type="nucleotide sequence ID" value="NZ_WUUL01000003.1"/>
</dbReference>
<dbReference type="GO" id="GO:0000287">
    <property type="term" value="F:magnesium ion binding"/>
    <property type="evidence" value="ECO:0007669"/>
    <property type="project" value="UniProtKB-UniRule"/>
</dbReference>
<dbReference type="GO" id="GO:0006281">
    <property type="term" value="P:DNA repair"/>
    <property type="evidence" value="ECO:0007669"/>
    <property type="project" value="UniProtKB-UniRule"/>
</dbReference>
<evidence type="ECO:0000256" key="1">
    <source>
        <dbReference type="ARBA" id="ARBA00004496"/>
    </source>
</evidence>
<keyword evidence="6" id="KW-0460">Magnesium</keyword>
<dbReference type="InterPro" id="IPR007581">
    <property type="entry name" value="Endonuclease-V"/>
</dbReference>
<proteinExistence type="inferred from homology"/>
<comment type="function">
    <text evidence="6">DNA repair enzyme involved in the repair of deaminated bases. Selectively cleaves double-stranded DNA at the second phosphodiester bond 3' to a deoxyinosine leaving behind the intact lesion on the nicked DNA.</text>
</comment>
<dbReference type="GO" id="GO:0003727">
    <property type="term" value="F:single-stranded RNA binding"/>
    <property type="evidence" value="ECO:0007669"/>
    <property type="project" value="TreeGrafter"/>
</dbReference>
<keyword evidence="8" id="KW-1185">Reference proteome</keyword>
<dbReference type="GO" id="GO:0016891">
    <property type="term" value="F:RNA endonuclease activity producing 5'-phosphomonoesters, hydrolytic mechanism"/>
    <property type="evidence" value="ECO:0007669"/>
    <property type="project" value="TreeGrafter"/>
</dbReference>
<evidence type="ECO:0000256" key="2">
    <source>
        <dbReference type="ARBA" id="ARBA00022490"/>
    </source>
</evidence>
<comment type="caution">
    <text evidence="7">The sequence shown here is derived from an EMBL/GenBank/DDBJ whole genome shotgun (WGS) entry which is preliminary data.</text>
</comment>
<comment type="catalytic activity">
    <reaction evidence="6">
        <text>Endonucleolytic cleavage at apurinic or apyrimidinic sites to products with a 5'-phosphate.</text>
        <dbReference type="EC" id="3.1.21.7"/>
    </reaction>
</comment>
<dbReference type="GO" id="GO:0005737">
    <property type="term" value="C:cytoplasm"/>
    <property type="evidence" value="ECO:0007669"/>
    <property type="project" value="UniProtKB-SubCell"/>
</dbReference>
<keyword evidence="6" id="KW-0479">Metal-binding</keyword>
<feature type="binding site" evidence="6">
    <location>
        <position position="43"/>
    </location>
    <ligand>
        <name>Mg(2+)</name>
        <dbReference type="ChEBI" id="CHEBI:18420"/>
    </ligand>
</feature>
<comment type="cofactor">
    <cofactor evidence="6">
        <name>Mg(2+)</name>
        <dbReference type="ChEBI" id="CHEBI:18420"/>
    </cofactor>
</comment>
<name>A0A6I4VSF1_9BACL</name>
<dbReference type="Proteomes" id="UP000430692">
    <property type="component" value="Unassembled WGS sequence"/>
</dbReference>
<comment type="subcellular location">
    <subcellularLocation>
        <location evidence="1 6">Cytoplasm</location>
    </subcellularLocation>
</comment>
<keyword evidence="2 6" id="KW-0963">Cytoplasm</keyword>
<evidence type="ECO:0000256" key="6">
    <source>
        <dbReference type="HAMAP-Rule" id="MF_00801"/>
    </source>
</evidence>
<dbReference type="GO" id="GO:0043737">
    <property type="term" value="F:deoxyribonuclease V activity"/>
    <property type="evidence" value="ECO:0007669"/>
    <property type="project" value="UniProtKB-UniRule"/>
</dbReference>
<evidence type="ECO:0000256" key="5">
    <source>
        <dbReference type="ARBA" id="ARBA00022801"/>
    </source>
</evidence>
<evidence type="ECO:0000256" key="4">
    <source>
        <dbReference type="ARBA" id="ARBA00022759"/>
    </source>
</evidence>
<organism evidence="7 8">
    <name type="scientific">Shimazuella alba</name>
    <dbReference type="NCBI Taxonomy" id="2690964"/>
    <lineage>
        <taxon>Bacteria</taxon>
        <taxon>Bacillati</taxon>
        <taxon>Bacillota</taxon>
        <taxon>Bacilli</taxon>
        <taxon>Bacillales</taxon>
        <taxon>Thermoactinomycetaceae</taxon>
        <taxon>Shimazuella</taxon>
    </lineage>
</organism>
<evidence type="ECO:0000313" key="7">
    <source>
        <dbReference type="EMBL" id="MXQ53378.1"/>
    </source>
</evidence>
<feature type="binding site" evidence="6">
    <location>
        <position position="109"/>
    </location>
    <ligand>
        <name>Mg(2+)</name>
        <dbReference type="ChEBI" id="CHEBI:18420"/>
    </ligand>
</feature>
<sequence length="225" mass="25747">MKHYSIHTFPIKSEYKSKLQEELRSQIKEVSYEGLPRVICGIDLAYHEDKAVAVLLIMDHQTKVIKEVVHHVDIVEEPYVPGMLAFRELPLILRAWEKLSIEPDVVFFDGNGMLHPIRMGIATHASFFLQKPTIGVAKTYLLGTHGELGNDQGDYQYIYDKGECIGAVVRTQTEVKPVYVSVGNQMTLDDAIRLSMEQVGKESRLPEIVRQADIWTRKLRRELLE</sequence>